<protein>
    <submittedName>
        <fullName evidence="1">Uncharacterized protein</fullName>
    </submittedName>
</protein>
<accession>A0AAN8T656</accession>
<dbReference type="Proteomes" id="UP001371456">
    <property type="component" value="Unassembled WGS sequence"/>
</dbReference>
<gene>
    <name evidence="1" type="ORF">RDI58_019910</name>
</gene>
<comment type="caution">
    <text evidence="1">The sequence shown here is derived from an EMBL/GenBank/DDBJ whole genome shotgun (WGS) entry which is preliminary data.</text>
</comment>
<keyword evidence="2" id="KW-1185">Reference proteome</keyword>
<dbReference type="AlphaFoldDB" id="A0AAN8T656"/>
<name>A0AAN8T656_SOLBU</name>
<evidence type="ECO:0000313" key="1">
    <source>
        <dbReference type="EMBL" id="KAK6782114.1"/>
    </source>
</evidence>
<evidence type="ECO:0000313" key="2">
    <source>
        <dbReference type="Proteomes" id="UP001371456"/>
    </source>
</evidence>
<sequence length="269" mass="30734">MNGYKAMVSYLFEVRSLHVLQTYLLHTIIQNEMYEMALHLFNKDRKLANSLKELILQRGESYLAWPGGVLPAKYVLEKHVSLLLEELWAECQRSAEDKLLELLEKESLLYSAARAGNIELLVVVIHSRPELIWQPDYQNWTIFHLGGRAGQPLHKQKTGQMLIIMMNSLNHNNSCFKRLDSLLRDVRMDKNIMMKMIELSNGTASNMKKTVNPFSYSNIGIPLSLLLPPGTGSQQQTPSWQSKLQQSYKNSQRLSSTFSLLLVIACALV</sequence>
<proteinExistence type="predicted"/>
<organism evidence="1 2">
    <name type="scientific">Solanum bulbocastanum</name>
    <name type="common">Wild potato</name>
    <dbReference type="NCBI Taxonomy" id="147425"/>
    <lineage>
        <taxon>Eukaryota</taxon>
        <taxon>Viridiplantae</taxon>
        <taxon>Streptophyta</taxon>
        <taxon>Embryophyta</taxon>
        <taxon>Tracheophyta</taxon>
        <taxon>Spermatophyta</taxon>
        <taxon>Magnoliopsida</taxon>
        <taxon>eudicotyledons</taxon>
        <taxon>Gunneridae</taxon>
        <taxon>Pentapetalae</taxon>
        <taxon>asterids</taxon>
        <taxon>lamiids</taxon>
        <taxon>Solanales</taxon>
        <taxon>Solanaceae</taxon>
        <taxon>Solanoideae</taxon>
        <taxon>Solaneae</taxon>
        <taxon>Solanum</taxon>
    </lineage>
</organism>
<reference evidence="1 2" key="1">
    <citation type="submission" date="2024-02" db="EMBL/GenBank/DDBJ databases">
        <title>de novo genome assembly of Solanum bulbocastanum strain 11H21.</title>
        <authorList>
            <person name="Hosaka A.J."/>
        </authorList>
    </citation>
    <scope>NUCLEOTIDE SEQUENCE [LARGE SCALE GENOMIC DNA]</scope>
    <source>
        <tissue evidence="1">Young leaves</tissue>
    </source>
</reference>
<dbReference type="EMBL" id="JBANQN010000008">
    <property type="protein sequence ID" value="KAK6782114.1"/>
    <property type="molecule type" value="Genomic_DNA"/>
</dbReference>